<sequence>MYAFWMRAEQFYTYTMPLIVMILLFLAIVFVFAYSYIDPNKPVRKYVTRGFLGLIGLCALYFLWGHLTYNHWVEQNEYITPGIRSYQTILGIRTSEDPSIVKSYRRSDSLKENLLALEMYEAERVTRPFDYTYAGSLENNHYFTYGDEDQYVFTLQGDINWTDSTRELVGLEFSLTDERFADIGFYNEPDIIFDSLSLPESEQKELSDIDTNDALSINDMIGGWNFGRQFY</sequence>
<keyword evidence="1" id="KW-0812">Transmembrane</keyword>
<evidence type="ECO:0000313" key="4">
    <source>
        <dbReference type="Proteomes" id="UP000198548"/>
    </source>
</evidence>
<dbReference type="Proteomes" id="UP000198548">
    <property type="component" value="Unassembled WGS sequence"/>
</dbReference>
<dbReference type="OrthoDB" id="2168623at2"/>
<dbReference type="EMBL" id="BJUX01000051">
    <property type="protein sequence ID" value="GEK90345.1"/>
    <property type="molecule type" value="Genomic_DNA"/>
</dbReference>
<dbReference type="RefSeq" id="WP_091488354.1">
    <property type="nucleotide sequence ID" value="NZ_BJUX01000051.1"/>
</dbReference>
<reference evidence="3 4" key="1">
    <citation type="submission" date="2016-10" db="EMBL/GenBank/DDBJ databases">
        <authorList>
            <person name="de Groot N.N."/>
        </authorList>
    </citation>
    <scope>NUCLEOTIDE SEQUENCE [LARGE SCALE GENOMIC DNA]</scope>
    <source>
        <strain evidence="3 4">DSM 19182</strain>
    </source>
</reference>
<keyword evidence="1" id="KW-0472">Membrane</keyword>
<dbReference type="Proteomes" id="UP000321425">
    <property type="component" value="Unassembled WGS sequence"/>
</dbReference>
<feature type="transmembrane region" description="Helical" evidence="1">
    <location>
        <begin position="46"/>
        <end position="64"/>
    </location>
</feature>
<evidence type="ECO:0000313" key="2">
    <source>
        <dbReference type="EMBL" id="GEK90345.1"/>
    </source>
</evidence>
<dbReference type="AlphaFoldDB" id="A0A1H7UDY0"/>
<reference evidence="2 5" key="2">
    <citation type="submission" date="2019-07" db="EMBL/GenBank/DDBJ databases">
        <title>Whole genome shotgun sequence of Alkalibacterium putridalgicola NBRC 103243.</title>
        <authorList>
            <person name="Hosoyama A."/>
            <person name="Uohara A."/>
            <person name="Ohji S."/>
            <person name="Ichikawa N."/>
        </authorList>
    </citation>
    <scope>NUCLEOTIDE SEQUENCE [LARGE SCALE GENOMIC DNA]</scope>
    <source>
        <strain evidence="2 5">NBRC 103243</strain>
    </source>
</reference>
<evidence type="ECO:0000256" key="1">
    <source>
        <dbReference type="SAM" id="Phobius"/>
    </source>
</evidence>
<gene>
    <name evidence="2" type="ORF">APU01nite_23840</name>
    <name evidence="3" type="ORF">SAMN04488100_1176</name>
</gene>
<organism evidence="3 4">
    <name type="scientific">Alkalibacterium putridalgicola</name>
    <dbReference type="NCBI Taxonomy" id="426703"/>
    <lineage>
        <taxon>Bacteria</taxon>
        <taxon>Bacillati</taxon>
        <taxon>Bacillota</taxon>
        <taxon>Bacilli</taxon>
        <taxon>Lactobacillales</taxon>
        <taxon>Carnobacteriaceae</taxon>
        <taxon>Alkalibacterium</taxon>
    </lineage>
</organism>
<keyword evidence="5" id="KW-1185">Reference proteome</keyword>
<dbReference type="STRING" id="426703.SAMN04488100_1176"/>
<dbReference type="EMBL" id="FOBL01000017">
    <property type="protein sequence ID" value="SEL94905.1"/>
    <property type="molecule type" value="Genomic_DNA"/>
</dbReference>
<feature type="transmembrane region" description="Helical" evidence="1">
    <location>
        <begin position="12"/>
        <end position="34"/>
    </location>
</feature>
<keyword evidence="1" id="KW-1133">Transmembrane helix</keyword>
<proteinExistence type="predicted"/>
<evidence type="ECO:0000313" key="3">
    <source>
        <dbReference type="EMBL" id="SEL94905.1"/>
    </source>
</evidence>
<name>A0A1H7UDY0_9LACT</name>
<accession>A0A1H7UDY0</accession>
<evidence type="ECO:0000313" key="5">
    <source>
        <dbReference type="Proteomes" id="UP000321425"/>
    </source>
</evidence>
<protein>
    <submittedName>
        <fullName evidence="3">Uncharacterized protein</fullName>
    </submittedName>
</protein>